<dbReference type="EMBL" id="NMOS02000007">
    <property type="protein sequence ID" value="RDH40568.1"/>
    <property type="molecule type" value="Genomic_DNA"/>
</dbReference>
<accession>A0A370CI87</accession>
<feature type="repeat" description="TPR" evidence="1">
    <location>
        <begin position="188"/>
        <end position="221"/>
    </location>
</feature>
<dbReference type="SMART" id="SM00028">
    <property type="entry name" value="TPR"/>
    <property type="match status" value="9"/>
</dbReference>
<dbReference type="Gene3D" id="3.40.50.150">
    <property type="entry name" value="Vaccinia Virus protein VP39"/>
    <property type="match status" value="1"/>
</dbReference>
<dbReference type="PANTHER" id="PTHR44366">
    <property type="entry name" value="UDP-N-ACETYLGLUCOSAMINE--PEPTIDE N-ACETYLGLUCOSAMINYLTRANSFERASE 110 KDA SUBUNIT"/>
    <property type="match status" value="1"/>
</dbReference>
<dbReference type="Gene3D" id="1.25.40.10">
    <property type="entry name" value="Tetratricopeptide repeat domain"/>
    <property type="match status" value="5"/>
</dbReference>
<dbReference type="Pfam" id="PF13414">
    <property type="entry name" value="TPR_11"/>
    <property type="match status" value="1"/>
</dbReference>
<reference evidence="3 4" key="1">
    <citation type="journal article" date="2017" name="Int. J. Syst. Evol. Microbiol.">
        <title>Aquarickettsiella crustaci n. gen. n. sp. (Gammaproteobacteria: Legionellales: Coxiellaceae); a bacterial pathogen of the freshwater crustacean: Gammarus fossarum (Malacostraca: Amphipoda).</title>
        <authorList>
            <person name="Bojko J."/>
            <person name="Dunn A.M."/>
            <person name="Stebbing P.D."/>
            <person name="Van Aerle R."/>
            <person name="Bacela-Spychalska K."/>
            <person name="Bean T.P."/>
            <person name="Stentiford G.D."/>
        </authorList>
    </citation>
    <scope>NUCLEOTIDE SEQUENCE [LARGE SCALE GENOMIC DNA]</scope>
    <source>
        <strain evidence="3">RA15029</strain>
    </source>
</reference>
<evidence type="ECO:0000259" key="2">
    <source>
        <dbReference type="Pfam" id="PF13649"/>
    </source>
</evidence>
<dbReference type="CDD" id="cd02440">
    <property type="entry name" value="AdoMet_MTases"/>
    <property type="match status" value="1"/>
</dbReference>
<comment type="caution">
    <text evidence="3">The sequence shown here is derived from an EMBL/GenBank/DDBJ whole genome shotgun (WGS) entry which is preliminary data.</text>
</comment>
<reference evidence="3 4" key="2">
    <citation type="journal article" date="2018" name="J. Invertebr. Pathol.">
        <title>'Candidatus Aquirickettsiella gammari' (Gammaproteobacteria: Legionellales: Coxiellaceae): A bacterial pathogen of the freshwater crustacean Gammarus fossarum (Malacostraca: Amphipoda).</title>
        <authorList>
            <person name="Bojko J."/>
            <person name="Dunn A.M."/>
            <person name="Stebbing P.D."/>
            <person name="van Aerle R."/>
            <person name="Bacela-Spychalska K."/>
            <person name="Bean T.P."/>
            <person name="Urrutia A."/>
            <person name="Stentiford G.D."/>
        </authorList>
    </citation>
    <scope>NUCLEOTIDE SEQUENCE [LARGE SCALE GENOMIC DNA]</scope>
    <source>
        <strain evidence="3">RA15029</strain>
    </source>
</reference>
<dbReference type="SUPFAM" id="SSF53335">
    <property type="entry name" value="S-adenosyl-L-methionine-dependent methyltransferases"/>
    <property type="match status" value="1"/>
</dbReference>
<dbReference type="AlphaFoldDB" id="A0A370CI87"/>
<dbReference type="PROSITE" id="PS50005">
    <property type="entry name" value="TPR"/>
    <property type="match status" value="4"/>
</dbReference>
<dbReference type="InterPro" id="IPR041698">
    <property type="entry name" value="Methyltransf_25"/>
</dbReference>
<feature type="repeat" description="TPR" evidence="1">
    <location>
        <begin position="86"/>
        <end position="119"/>
    </location>
</feature>
<dbReference type="InterPro" id="IPR029063">
    <property type="entry name" value="SAM-dependent_MTases_sf"/>
</dbReference>
<name>A0A370CI87_9COXI</name>
<dbReference type="SUPFAM" id="SSF48452">
    <property type="entry name" value="TPR-like"/>
    <property type="match status" value="2"/>
</dbReference>
<sequence length="614" mass="69835">MNDSSLCSETNSLLLEIKAPQQEANFIPVNNQMPLSNTENQSMATQLGNKSITLLFQQALSAHKAGEIKHAQDLYEDLLTLQPLHANAMHGLGMLAAKRQQWDSAIAWFEKALTIEPSSACFHHHLANAFKNRGQLELALSHYQTALYWSPQYPEAHNNLAGLFYQQNKLTLAHQHYVQAIHLKPDYLEAHFNLALLFLAQKEKSAAITQFNKVLRLYPNSIRTHWQLAHIYWQDNHLEKVQYYYQKIFKLGAPSSELLNNFAALMLQKNQTDTAIDYFKQALVIDPKHKAARSNLAASLLQKNQIKEAIWHYSLYLNLEPFDKEALFNRAHGLMLTGQLYEALDDLKKILTLDNQQIDTHCNLAAIYLKLNNKTAALAHYQIILTLKADHSIASYMTSALTQQSTPDSAPIEYIKNLFDNYAFQFDTHLQDILSYKTPQLLREQLNPYLENKKYKLLDLGCGTGLSGVCFTDITEKLVGIDISANMLSKAKEKACYDILIEKDIISALNDLEAYFDLILCIDTLVYFGDLNQLFAKITLCLPKKGLLACSVELADGTTPCYTLQTTGRYQHTEVYLQELTKKNNLKLLKHLSVAGRQQEKQMVKTGLFIFQKT</sequence>
<dbReference type="Pfam" id="PF13432">
    <property type="entry name" value="TPR_16"/>
    <property type="match status" value="1"/>
</dbReference>
<dbReference type="Pfam" id="PF14559">
    <property type="entry name" value="TPR_19"/>
    <property type="match status" value="1"/>
</dbReference>
<dbReference type="Pfam" id="PF13181">
    <property type="entry name" value="TPR_8"/>
    <property type="match status" value="1"/>
</dbReference>
<dbReference type="PANTHER" id="PTHR44366:SF1">
    <property type="entry name" value="UDP-N-ACETYLGLUCOSAMINE--PEPTIDE N-ACETYLGLUCOSAMINYLTRANSFERASE 110 KDA SUBUNIT"/>
    <property type="match status" value="1"/>
</dbReference>
<dbReference type="InterPro" id="IPR037919">
    <property type="entry name" value="OGT"/>
</dbReference>
<dbReference type="GO" id="GO:0006493">
    <property type="term" value="P:protein O-linked glycosylation"/>
    <property type="evidence" value="ECO:0007669"/>
    <property type="project" value="InterPro"/>
</dbReference>
<keyword evidence="4" id="KW-1185">Reference proteome</keyword>
<dbReference type="GO" id="GO:0097363">
    <property type="term" value="F:protein O-acetylglucosaminyltransferase activity"/>
    <property type="evidence" value="ECO:0007669"/>
    <property type="project" value="TreeGrafter"/>
</dbReference>
<feature type="domain" description="Methyltransferase" evidence="2">
    <location>
        <begin position="458"/>
        <end position="546"/>
    </location>
</feature>
<protein>
    <submittedName>
        <fullName evidence="3">Tetratricopeptide repeat protein</fullName>
    </submittedName>
</protein>
<dbReference type="InterPro" id="IPR019734">
    <property type="entry name" value="TPR_rpt"/>
</dbReference>
<feature type="repeat" description="TPR" evidence="1">
    <location>
        <begin position="154"/>
        <end position="187"/>
    </location>
</feature>
<feature type="repeat" description="TPR" evidence="1">
    <location>
        <begin position="256"/>
        <end position="289"/>
    </location>
</feature>
<dbReference type="Pfam" id="PF13649">
    <property type="entry name" value="Methyltransf_25"/>
    <property type="match status" value="1"/>
</dbReference>
<evidence type="ECO:0000256" key="1">
    <source>
        <dbReference type="PROSITE-ProRule" id="PRU00339"/>
    </source>
</evidence>
<gene>
    <name evidence="3" type="ORF">CFE62_003480</name>
</gene>
<proteinExistence type="predicted"/>
<organism evidence="3 4">
    <name type="scientific">Candidatus Aquirickettsiella gammari</name>
    <dbReference type="NCBI Taxonomy" id="2016198"/>
    <lineage>
        <taxon>Bacteria</taxon>
        <taxon>Pseudomonadati</taxon>
        <taxon>Pseudomonadota</taxon>
        <taxon>Gammaproteobacteria</taxon>
        <taxon>Legionellales</taxon>
        <taxon>Coxiellaceae</taxon>
        <taxon>Candidatus Aquirickettsiella</taxon>
    </lineage>
</organism>
<evidence type="ECO:0000313" key="3">
    <source>
        <dbReference type="EMBL" id="RDH40568.1"/>
    </source>
</evidence>
<dbReference type="InterPro" id="IPR011990">
    <property type="entry name" value="TPR-like_helical_dom_sf"/>
</dbReference>
<evidence type="ECO:0000313" key="4">
    <source>
        <dbReference type="Proteomes" id="UP000226429"/>
    </source>
</evidence>
<keyword evidence="1" id="KW-0802">TPR repeat</keyword>
<dbReference type="Proteomes" id="UP000226429">
    <property type="component" value="Unassembled WGS sequence"/>
</dbReference>